<accession>A0AAU0F0Z1</accession>
<dbReference type="Proteomes" id="UP001432059">
    <property type="component" value="Chromosome"/>
</dbReference>
<dbReference type="KEGG" id="bpor:BPO_0313"/>
<evidence type="ECO:0000313" key="1">
    <source>
        <dbReference type="EMBL" id="WOC50960.1"/>
    </source>
</evidence>
<dbReference type="RefSeq" id="WP_327984649.1">
    <property type="nucleotide sequence ID" value="NZ_CP136426.1"/>
</dbReference>
<dbReference type="AlphaFoldDB" id="A0AAU0F0Z1"/>
<protein>
    <recommendedName>
        <fullName evidence="3">CAAX protease</fullName>
    </recommendedName>
</protein>
<name>A0AAU0F0Z1_9FLAO</name>
<gene>
    <name evidence="1" type="ORF">BPO_0313</name>
</gene>
<proteinExistence type="predicted"/>
<dbReference type="EMBL" id="CP136426">
    <property type="protein sequence ID" value="WOC50960.1"/>
    <property type="molecule type" value="Genomic_DNA"/>
</dbReference>
<keyword evidence="2" id="KW-1185">Reference proteome</keyword>
<evidence type="ECO:0008006" key="3">
    <source>
        <dbReference type="Google" id="ProtNLM"/>
    </source>
</evidence>
<organism evidence="1 2">
    <name type="scientific">Bergeyella porcorum</name>
    <dbReference type="NCBI Taxonomy" id="1735111"/>
    <lineage>
        <taxon>Bacteria</taxon>
        <taxon>Pseudomonadati</taxon>
        <taxon>Bacteroidota</taxon>
        <taxon>Flavobacteriia</taxon>
        <taxon>Flavobacteriales</taxon>
        <taxon>Weeksellaceae</taxon>
        <taxon>Bergeyella</taxon>
    </lineage>
</organism>
<reference evidence="1" key="1">
    <citation type="submission" date="2023-10" db="EMBL/GenBank/DDBJ databases">
        <title>Characterization and whole genome sequencing of a novel strain of Bergeyella porcorum QD2021 isolated from pig.</title>
        <authorList>
            <person name="Liu G."/>
            <person name="Chen C."/>
            <person name="Han X."/>
        </authorList>
    </citation>
    <scope>NUCLEOTIDE SEQUENCE</scope>
    <source>
        <strain evidence="1">QD2021</strain>
    </source>
</reference>
<sequence length="269" mass="32258">MITKERFTEIKNEVEVELKNTFDELEINCPNELKAFLARGEYNDKYMNSKYLKNHVPYVISNNKDIFKDMDRIEFLSNFLNNFYSFDNASSLNDDKYRMHIELMLYCHIWESKNFLKQISRLAILVDKNCYEWDVKSPTNSKFKYIRDNIKKHFNKKQNSLSHIIDKGYHSSLRNAFAHSDYSFNLYNGNKKINLNNYGGKKWEMREISFDEWSERFVYSFLLTYLFFKEIENRIRHIPVGSKYIIDLPIEKTICIQYNGNGDFITCLG</sequence>
<evidence type="ECO:0000313" key="2">
    <source>
        <dbReference type="Proteomes" id="UP001432059"/>
    </source>
</evidence>